<evidence type="ECO:0000313" key="3">
    <source>
        <dbReference type="RefSeq" id="XP_027205614.1"/>
    </source>
</evidence>
<dbReference type="InParanoid" id="A0A6P6YL22"/>
<dbReference type="GeneID" id="113799214"/>
<dbReference type="Pfam" id="PF05603">
    <property type="entry name" value="Hikeshi-like_N"/>
    <property type="match status" value="1"/>
</dbReference>
<organism evidence="2 3">
    <name type="scientific">Dermatophagoides pteronyssinus</name>
    <name type="common">European house dust mite</name>
    <dbReference type="NCBI Taxonomy" id="6956"/>
    <lineage>
        <taxon>Eukaryota</taxon>
        <taxon>Metazoa</taxon>
        <taxon>Ecdysozoa</taxon>
        <taxon>Arthropoda</taxon>
        <taxon>Chelicerata</taxon>
        <taxon>Arachnida</taxon>
        <taxon>Acari</taxon>
        <taxon>Acariformes</taxon>
        <taxon>Sarcoptiformes</taxon>
        <taxon>Astigmata</taxon>
        <taxon>Psoroptidia</taxon>
        <taxon>Analgoidea</taxon>
        <taxon>Pyroglyphidae</taxon>
        <taxon>Dermatophagoidinae</taxon>
        <taxon>Dermatophagoides</taxon>
    </lineage>
</organism>
<dbReference type="PANTHER" id="PTHR12925">
    <property type="entry name" value="HIKESHI FAMILY MEMBER"/>
    <property type="match status" value="1"/>
</dbReference>
<comment type="similarity">
    <text evidence="1">Belongs to the OPI10 family.</text>
</comment>
<dbReference type="GO" id="GO:0061608">
    <property type="term" value="F:nuclear import signal receptor activity"/>
    <property type="evidence" value="ECO:0007669"/>
    <property type="project" value="TreeGrafter"/>
</dbReference>
<dbReference type="FunCoup" id="A0A6P6YL22">
    <property type="interactions" value="1389"/>
</dbReference>
<sequence length="219" mass="24024">MANTFAVIVSGRLVQTDFQQVEANKFLITIPNADDINHVVVFLTGMVPLPVDMAGAVFFSFPDPSSPPSWIYLGYICNEKPSAIFKINKLKRMTTDSSALVGPVAGGGGGSFGYIQPIISHVAQIGISIESKISVSQMIADPSIITGTDTGTKFEQFATKMAENLYNYCSSFSNTLQFFLTNSNAGGINPNQQLIPLSTINDWYTKFIRNFKQNPDFWR</sequence>
<reference evidence="3" key="1">
    <citation type="submission" date="2025-08" db="UniProtKB">
        <authorList>
            <consortium name="RefSeq"/>
        </authorList>
    </citation>
    <scope>IDENTIFICATION</scope>
    <source>
        <strain evidence="3">Airmid</strain>
    </source>
</reference>
<dbReference type="OMA" id="WWAKFER"/>
<keyword evidence="2" id="KW-1185">Reference proteome</keyword>
<dbReference type="KEGG" id="dpte:113799214"/>
<name>A0A6P6YL22_DERPT</name>
<dbReference type="OrthoDB" id="10248398at2759"/>
<dbReference type="GO" id="GO:0005829">
    <property type="term" value="C:cytosol"/>
    <property type="evidence" value="ECO:0007669"/>
    <property type="project" value="TreeGrafter"/>
</dbReference>
<dbReference type="GO" id="GO:0006606">
    <property type="term" value="P:protein import into nucleus"/>
    <property type="evidence" value="ECO:0007669"/>
    <property type="project" value="TreeGrafter"/>
</dbReference>
<evidence type="ECO:0000256" key="1">
    <source>
        <dbReference type="ARBA" id="ARBA00006623"/>
    </source>
</evidence>
<dbReference type="AlphaFoldDB" id="A0A6P6YL22"/>
<proteinExistence type="inferred from homology"/>
<dbReference type="InterPro" id="IPR008493">
    <property type="entry name" value="Hikeshi-like_N"/>
</dbReference>
<protein>
    <submittedName>
        <fullName evidence="3">Protein OPI10 homolog</fullName>
    </submittedName>
</protein>
<gene>
    <name evidence="3" type="primary">LOC113799214</name>
</gene>
<dbReference type="GO" id="GO:0005634">
    <property type="term" value="C:nucleus"/>
    <property type="evidence" value="ECO:0007669"/>
    <property type="project" value="TreeGrafter"/>
</dbReference>
<dbReference type="Proteomes" id="UP000515146">
    <property type="component" value="Unplaced"/>
</dbReference>
<evidence type="ECO:0000313" key="2">
    <source>
        <dbReference type="Proteomes" id="UP000515146"/>
    </source>
</evidence>
<dbReference type="RefSeq" id="XP_027205614.1">
    <property type="nucleotide sequence ID" value="XM_027349813.1"/>
</dbReference>
<dbReference type="InterPro" id="IPR048364">
    <property type="entry name" value="Hikeshi-like_C"/>
</dbReference>
<dbReference type="GO" id="GO:0030544">
    <property type="term" value="F:Hsp70 protein binding"/>
    <property type="evidence" value="ECO:0007669"/>
    <property type="project" value="TreeGrafter"/>
</dbReference>
<dbReference type="PANTHER" id="PTHR12925:SF0">
    <property type="entry name" value="PROTEIN HIKESHI"/>
    <property type="match status" value="1"/>
</dbReference>
<dbReference type="InterPro" id="IPR031318">
    <property type="entry name" value="OPI10"/>
</dbReference>
<accession>A0A6P6YL22</accession>
<dbReference type="Pfam" id="PF21057">
    <property type="entry name" value="Hikeshi-like_C"/>
    <property type="match status" value="1"/>
</dbReference>